<reference evidence="1" key="1">
    <citation type="journal article" date="2014" name="Front. Microbiol.">
        <title>High frequency of phylogenetically diverse reductive dehalogenase-homologous genes in deep subseafloor sedimentary metagenomes.</title>
        <authorList>
            <person name="Kawai M."/>
            <person name="Futagami T."/>
            <person name="Toyoda A."/>
            <person name="Takaki Y."/>
            <person name="Nishi S."/>
            <person name="Hori S."/>
            <person name="Arai W."/>
            <person name="Tsubouchi T."/>
            <person name="Morono Y."/>
            <person name="Uchiyama I."/>
            <person name="Ito T."/>
            <person name="Fujiyama A."/>
            <person name="Inagaki F."/>
            <person name="Takami H."/>
        </authorList>
    </citation>
    <scope>NUCLEOTIDE SEQUENCE</scope>
    <source>
        <strain evidence="1">Expedition CK06-06</strain>
    </source>
</reference>
<sequence>IELQVLHKADEFYPLVFIFRKDDLIDIYYTNEKAILDRKKMATDLQNNTSYNRLETIDYKFDYNEMGLNAHLFLKDKLEKKVEIKIKENSPGRELNAFLAPTSSARKNPQYFPIVYLNKFSMVFKKDTDIYVKINENLKKPAEFPVKINNQTCYMARYSLDPINSKWNMSFSGNLNPILIDTNNGDPIKAGLSYEILNNEGYFEIRKITGIDELNHFLSFEFSPAIPNLISLKSEIKIKGKFSLIIDNKEGTFAGLYQITKKNEVIQISIHPTKGWQPFPGKLWLKTYRWIANIEILDDLEFKIQSNWTRL</sequence>
<proteinExistence type="predicted"/>
<name>X0ZF32_9ZZZZ</name>
<comment type="caution">
    <text evidence="1">The sequence shown here is derived from an EMBL/GenBank/DDBJ whole genome shotgun (WGS) entry which is preliminary data.</text>
</comment>
<organism evidence="1">
    <name type="scientific">marine sediment metagenome</name>
    <dbReference type="NCBI Taxonomy" id="412755"/>
    <lineage>
        <taxon>unclassified sequences</taxon>
        <taxon>metagenomes</taxon>
        <taxon>ecological metagenomes</taxon>
    </lineage>
</organism>
<feature type="non-terminal residue" evidence="1">
    <location>
        <position position="1"/>
    </location>
</feature>
<accession>X0ZF32</accession>
<protein>
    <submittedName>
        <fullName evidence="1">Uncharacterized protein</fullName>
    </submittedName>
</protein>
<dbReference type="AlphaFoldDB" id="X0ZF32"/>
<gene>
    <name evidence="1" type="ORF">S01H4_03334</name>
</gene>
<dbReference type="EMBL" id="BART01000807">
    <property type="protein sequence ID" value="GAG56802.1"/>
    <property type="molecule type" value="Genomic_DNA"/>
</dbReference>
<evidence type="ECO:0000313" key="1">
    <source>
        <dbReference type="EMBL" id="GAG56802.1"/>
    </source>
</evidence>